<reference evidence="1" key="1">
    <citation type="submission" date="2020-05" db="EMBL/GenBank/DDBJ databases">
        <authorList>
            <person name="Chiriac C."/>
            <person name="Salcher M."/>
            <person name="Ghai R."/>
            <person name="Kavagutti S V."/>
        </authorList>
    </citation>
    <scope>NUCLEOTIDE SEQUENCE</scope>
</reference>
<sequence length="103" mass="11817">MKATLTFTLPEEQEEFDRTQQAGKMHSALFEISNEIFRPARKYGYNDERLHALIFHLDQAAAALGANKEDWPKDEYGPLGATDLVQILEEKYFSILRENGVDI</sequence>
<protein>
    <submittedName>
        <fullName evidence="1">Uncharacterized protein</fullName>
    </submittedName>
</protein>
<organism evidence="1">
    <name type="scientific">uncultured Caudovirales phage</name>
    <dbReference type="NCBI Taxonomy" id="2100421"/>
    <lineage>
        <taxon>Viruses</taxon>
        <taxon>Duplodnaviria</taxon>
        <taxon>Heunggongvirae</taxon>
        <taxon>Uroviricota</taxon>
        <taxon>Caudoviricetes</taxon>
        <taxon>Peduoviridae</taxon>
        <taxon>Maltschvirus</taxon>
        <taxon>Maltschvirus maltsch</taxon>
    </lineage>
</organism>
<dbReference type="EMBL" id="LR798292">
    <property type="protein sequence ID" value="CAB5221206.1"/>
    <property type="molecule type" value="Genomic_DNA"/>
</dbReference>
<proteinExistence type="predicted"/>
<gene>
    <name evidence="1" type="ORF">UFOVP244_106</name>
</gene>
<evidence type="ECO:0000313" key="1">
    <source>
        <dbReference type="EMBL" id="CAB5221206.1"/>
    </source>
</evidence>
<accession>A0A6J7WTB9</accession>
<name>A0A6J7WTB9_9CAUD</name>